<dbReference type="EMBL" id="JABXXR010000090">
    <property type="protein sequence ID" value="NVN41101.1"/>
    <property type="molecule type" value="Genomic_DNA"/>
</dbReference>
<evidence type="ECO:0000256" key="2">
    <source>
        <dbReference type="ARBA" id="ARBA00001946"/>
    </source>
</evidence>
<comment type="caution">
    <text evidence="18">The sequence shown here is derived from an EMBL/GenBank/DDBJ whole genome shotgun (WGS) entry which is preliminary data.</text>
</comment>
<feature type="binding site" evidence="14 15">
    <location>
        <position position="19"/>
    </location>
    <ligand>
        <name>a divalent metal cation</name>
        <dbReference type="ChEBI" id="CHEBI:60240"/>
    </ligand>
</feature>
<keyword evidence="8 14" id="KW-0963">Cytoplasm</keyword>
<keyword evidence="19" id="KW-1185">Reference proteome</keyword>
<comment type="subcellular location">
    <subcellularLocation>
        <location evidence="4 14">Cytoplasm</location>
    </subcellularLocation>
</comment>
<evidence type="ECO:0000313" key="18">
    <source>
        <dbReference type="EMBL" id="NVN41101.1"/>
    </source>
</evidence>
<protein>
    <recommendedName>
        <fullName evidence="7 14">Ribonuclease HII</fullName>
        <shortName evidence="14">RNase HII</shortName>
        <ecNumber evidence="6 14">3.1.26.4</ecNumber>
    </recommendedName>
</protein>
<dbReference type="InterPro" id="IPR024567">
    <property type="entry name" value="RNase_HII/HIII_dom"/>
</dbReference>
<dbReference type="Gene3D" id="3.30.420.10">
    <property type="entry name" value="Ribonuclease H-like superfamily/Ribonuclease H"/>
    <property type="match status" value="1"/>
</dbReference>
<dbReference type="InterPro" id="IPR036397">
    <property type="entry name" value="RNaseH_sf"/>
</dbReference>
<evidence type="ECO:0000256" key="12">
    <source>
        <dbReference type="ARBA" id="ARBA00022801"/>
    </source>
</evidence>
<feature type="domain" description="RNase H type-2" evidence="17">
    <location>
        <begin position="12"/>
        <end position="206"/>
    </location>
</feature>
<dbReference type="GO" id="GO:0030145">
    <property type="term" value="F:manganese ion binding"/>
    <property type="evidence" value="ECO:0007669"/>
    <property type="project" value="UniProtKB-UniRule"/>
</dbReference>
<dbReference type="GO" id="GO:0004523">
    <property type="term" value="F:RNA-DNA hybrid ribonuclease activity"/>
    <property type="evidence" value="ECO:0007669"/>
    <property type="project" value="UniProtKB-UniRule"/>
</dbReference>
<dbReference type="Proteomes" id="UP000585665">
    <property type="component" value="Unassembled WGS sequence"/>
</dbReference>
<evidence type="ECO:0000256" key="14">
    <source>
        <dbReference type="HAMAP-Rule" id="MF_00052"/>
    </source>
</evidence>
<dbReference type="GO" id="GO:0005737">
    <property type="term" value="C:cytoplasm"/>
    <property type="evidence" value="ECO:0007669"/>
    <property type="project" value="UniProtKB-SubCell"/>
</dbReference>
<dbReference type="EC" id="3.1.26.4" evidence="6 14"/>
<keyword evidence="12 14" id="KW-0378">Hydrolase</keyword>
<dbReference type="GO" id="GO:0003723">
    <property type="term" value="F:RNA binding"/>
    <property type="evidence" value="ECO:0007669"/>
    <property type="project" value="UniProtKB-UniRule"/>
</dbReference>
<evidence type="ECO:0000256" key="5">
    <source>
        <dbReference type="ARBA" id="ARBA00007383"/>
    </source>
</evidence>
<feature type="binding site" evidence="14 15">
    <location>
        <position position="18"/>
    </location>
    <ligand>
        <name>a divalent metal cation</name>
        <dbReference type="ChEBI" id="CHEBI:60240"/>
    </ligand>
</feature>
<evidence type="ECO:0000313" key="19">
    <source>
        <dbReference type="Proteomes" id="UP000585665"/>
    </source>
</evidence>
<evidence type="ECO:0000256" key="13">
    <source>
        <dbReference type="ARBA" id="ARBA00023211"/>
    </source>
</evidence>
<evidence type="ECO:0000256" key="16">
    <source>
        <dbReference type="RuleBase" id="RU003515"/>
    </source>
</evidence>
<comment type="catalytic activity">
    <reaction evidence="1 14 15 16">
        <text>Endonucleolytic cleavage to 5'-phosphomonoester.</text>
        <dbReference type="EC" id="3.1.26.4"/>
    </reaction>
</comment>
<comment type="cofactor">
    <cofactor evidence="2">
        <name>Mg(2+)</name>
        <dbReference type="ChEBI" id="CHEBI:18420"/>
    </cofactor>
</comment>
<gene>
    <name evidence="14" type="primary">rnhB</name>
    <name evidence="18" type="ORF">HUK82_11105</name>
</gene>
<keyword evidence="10 14" id="KW-0479">Metal-binding</keyword>
<keyword evidence="13 14" id="KW-0464">Manganese</keyword>
<dbReference type="InterPro" id="IPR012337">
    <property type="entry name" value="RNaseH-like_sf"/>
</dbReference>
<dbReference type="Pfam" id="PF01351">
    <property type="entry name" value="RNase_HII"/>
    <property type="match status" value="1"/>
</dbReference>
<organism evidence="18 19">
    <name type="scientific">Ameyamaea chiangmaiensis</name>
    <dbReference type="NCBI Taxonomy" id="442969"/>
    <lineage>
        <taxon>Bacteria</taxon>
        <taxon>Pseudomonadati</taxon>
        <taxon>Pseudomonadota</taxon>
        <taxon>Alphaproteobacteria</taxon>
        <taxon>Acetobacterales</taxon>
        <taxon>Acetobacteraceae</taxon>
        <taxon>Ameyamaea</taxon>
    </lineage>
</organism>
<dbReference type="InterPro" id="IPR022898">
    <property type="entry name" value="RNase_HII"/>
</dbReference>
<evidence type="ECO:0000256" key="10">
    <source>
        <dbReference type="ARBA" id="ARBA00022723"/>
    </source>
</evidence>
<dbReference type="RefSeq" id="WP_176614017.1">
    <property type="nucleotide sequence ID" value="NZ_JABXXR010000090.1"/>
</dbReference>
<dbReference type="GO" id="GO:0032299">
    <property type="term" value="C:ribonuclease H2 complex"/>
    <property type="evidence" value="ECO:0007669"/>
    <property type="project" value="TreeGrafter"/>
</dbReference>
<evidence type="ECO:0000259" key="17">
    <source>
        <dbReference type="PROSITE" id="PS51975"/>
    </source>
</evidence>
<dbReference type="AlphaFoldDB" id="A0A850PIM5"/>
<comment type="function">
    <text evidence="3 14 16">Endonuclease that specifically degrades the RNA of RNA-DNA hybrids.</text>
</comment>
<keyword evidence="9 14" id="KW-0540">Nuclease</keyword>
<reference evidence="18 19" key="1">
    <citation type="submission" date="2020-06" db="EMBL/GenBank/DDBJ databases">
        <title>Description of novel acetic acid bacteria.</title>
        <authorList>
            <person name="Sombolestani A."/>
        </authorList>
    </citation>
    <scope>NUCLEOTIDE SEQUENCE [LARGE SCALE GENOMIC DNA]</scope>
    <source>
        <strain evidence="18 19">LMG 27010</strain>
    </source>
</reference>
<dbReference type="NCBIfam" id="NF000595">
    <property type="entry name" value="PRK00015.1-3"/>
    <property type="match status" value="1"/>
</dbReference>
<accession>A0A850PIM5</accession>
<evidence type="ECO:0000256" key="3">
    <source>
        <dbReference type="ARBA" id="ARBA00004065"/>
    </source>
</evidence>
<evidence type="ECO:0000256" key="1">
    <source>
        <dbReference type="ARBA" id="ARBA00000077"/>
    </source>
</evidence>
<feature type="binding site" evidence="14 15">
    <location>
        <position position="114"/>
    </location>
    <ligand>
        <name>a divalent metal cation</name>
        <dbReference type="ChEBI" id="CHEBI:60240"/>
    </ligand>
</feature>
<comment type="cofactor">
    <cofactor evidence="14 15">
        <name>Mn(2+)</name>
        <dbReference type="ChEBI" id="CHEBI:29035"/>
    </cofactor>
    <cofactor evidence="14 15">
        <name>Mg(2+)</name>
        <dbReference type="ChEBI" id="CHEBI:18420"/>
    </cofactor>
    <text evidence="14 15">Manganese or magnesium. Binds 1 divalent metal ion per monomer in the absence of substrate. May bind a second metal ion after substrate binding.</text>
</comment>
<comment type="similarity">
    <text evidence="5 14 16">Belongs to the RNase HII family.</text>
</comment>
<dbReference type="GO" id="GO:0006298">
    <property type="term" value="P:mismatch repair"/>
    <property type="evidence" value="ECO:0007669"/>
    <property type="project" value="TreeGrafter"/>
</dbReference>
<name>A0A850PIM5_9PROT</name>
<evidence type="ECO:0000256" key="7">
    <source>
        <dbReference type="ARBA" id="ARBA00019179"/>
    </source>
</evidence>
<dbReference type="SUPFAM" id="SSF53098">
    <property type="entry name" value="Ribonuclease H-like"/>
    <property type="match status" value="1"/>
</dbReference>
<dbReference type="PANTHER" id="PTHR10954:SF18">
    <property type="entry name" value="RIBONUCLEASE HII"/>
    <property type="match status" value="1"/>
</dbReference>
<dbReference type="CDD" id="cd07182">
    <property type="entry name" value="RNase_HII_bacteria_HII_like"/>
    <property type="match status" value="1"/>
</dbReference>
<keyword evidence="11 14" id="KW-0255">Endonuclease</keyword>
<evidence type="ECO:0000256" key="4">
    <source>
        <dbReference type="ARBA" id="ARBA00004496"/>
    </source>
</evidence>
<dbReference type="PROSITE" id="PS51975">
    <property type="entry name" value="RNASE_H_2"/>
    <property type="match status" value="1"/>
</dbReference>
<sequence length="225" mass="23609">MPDFSHERAHGGRVAGVDEVGRGPLAGPVVAAAVMFAGAVPDAIITLLDDSKVLTARARQRAYDALIDNPDVVIGLAAASVPEIDTHNILRASHIAMVRAVARLRVRPDMVLVDGNLVPRDLPCAARAIVGGDGASVSIAAASIVAKVTRDRLMTRLDRRFGAYGWGRNAGYPTAGHRQAMLEHGVTVHHRRSFAPVKACLAAGGVLRRSVATCRPTSHVSADAA</sequence>
<dbReference type="GO" id="GO:0043137">
    <property type="term" value="P:DNA replication, removal of RNA primer"/>
    <property type="evidence" value="ECO:0007669"/>
    <property type="project" value="TreeGrafter"/>
</dbReference>
<evidence type="ECO:0000256" key="11">
    <source>
        <dbReference type="ARBA" id="ARBA00022759"/>
    </source>
</evidence>
<evidence type="ECO:0000256" key="8">
    <source>
        <dbReference type="ARBA" id="ARBA00022490"/>
    </source>
</evidence>
<evidence type="ECO:0000256" key="15">
    <source>
        <dbReference type="PROSITE-ProRule" id="PRU01319"/>
    </source>
</evidence>
<dbReference type="HAMAP" id="MF_00052_B">
    <property type="entry name" value="RNase_HII_B"/>
    <property type="match status" value="1"/>
</dbReference>
<dbReference type="InterPro" id="IPR001352">
    <property type="entry name" value="RNase_HII/HIII"/>
</dbReference>
<evidence type="ECO:0000256" key="6">
    <source>
        <dbReference type="ARBA" id="ARBA00012180"/>
    </source>
</evidence>
<dbReference type="PANTHER" id="PTHR10954">
    <property type="entry name" value="RIBONUCLEASE H2 SUBUNIT A"/>
    <property type="match status" value="1"/>
</dbReference>
<proteinExistence type="inferred from homology"/>
<evidence type="ECO:0000256" key="9">
    <source>
        <dbReference type="ARBA" id="ARBA00022722"/>
    </source>
</evidence>